<keyword evidence="1" id="KW-0479">Metal-binding</keyword>
<keyword evidence="1" id="KW-0862">Zinc</keyword>
<feature type="region of interest" description="Disordered" evidence="2">
    <location>
        <begin position="216"/>
        <end position="238"/>
    </location>
</feature>
<feature type="compositionally biased region" description="Basic and acidic residues" evidence="2">
    <location>
        <begin position="18"/>
        <end position="30"/>
    </location>
</feature>
<proteinExistence type="predicted"/>
<reference evidence="4 5" key="1">
    <citation type="journal article" date="2017" name="Genome Biol. Evol.">
        <title>Phytophthora megakarya and P. palmivora, closely related causal agents of cacao black pod rot, underwent increases in genome sizes and gene numbers by different mechanisms.</title>
        <authorList>
            <person name="Ali S.S."/>
            <person name="Shao J."/>
            <person name="Lary D.J."/>
            <person name="Kronmiller B."/>
            <person name="Shen D."/>
            <person name="Strem M.D."/>
            <person name="Amoako-Attah I."/>
            <person name="Akrofi A.Y."/>
            <person name="Begoude B.A."/>
            <person name="Ten Hoopen G.M."/>
            <person name="Coulibaly K."/>
            <person name="Kebe B.I."/>
            <person name="Melnick R.L."/>
            <person name="Guiltinan M.J."/>
            <person name="Tyler B.M."/>
            <person name="Meinhardt L.W."/>
            <person name="Bailey B.A."/>
        </authorList>
    </citation>
    <scope>NUCLEOTIDE SEQUENCE [LARGE SCALE GENOMIC DNA]</scope>
    <source>
        <strain evidence="5">sbr112.9</strain>
    </source>
</reference>
<dbReference type="PROSITE" id="PS50089">
    <property type="entry name" value="ZF_RING_2"/>
    <property type="match status" value="1"/>
</dbReference>
<sequence length="257" mass="28208">MPRKSITSASVVPTASKDSSEIISDNRHDSFGQTDEVIHQTNANQDTIDAADSALTVVGKSSQQCPYGSLPVSQSLRMNVALTRRGSFKLVNNYSALATNFKQLQPFARRPDGTYPATTLCVLCATTKPTSVFFPCQHMCVCNSCIESNDMSPDCSMHLEQCVCPVCSADIGLILPHTGTEEDAYWTWALNSNKPSLPSQFTKDFQNAGKKIADTSIQQTGSIPTRRSSDTDKSSQNVLKPKLRRSCCQWRGRRTNN</sequence>
<dbReference type="EMBL" id="NCKW01020429">
    <property type="protein sequence ID" value="POM57952.1"/>
    <property type="molecule type" value="Genomic_DNA"/>
</dbReference>
<keyword evidence="5" id="KW-1185">Reference proteome</keyword>
<evidence type="ECO:0000313" key="4">
    <source>
        <dbReference type="EMBL" id="POM57952.1"/>
    </source>
</evidence>
<name>A0A2P4WXD0_9STRA</name>
<feature type="region of interest" description="Disordered" evidence="2">
    <location>
        <begin position="1"/>
        <end position="31"/>
    </location>
</feature>
<dbReference type="Proteomes" id="UP000237271">
    <property type="component" value="Unassembled WGS sequence"/>
</dbReference>
<evidence type="ECO:0000256" key="2">
    <source>
        <dbReference type="SAM" id="MobiDB-lite"/>
    </source>
</evidence>
<comment type="caution">
    <text evidence="4">The sequence shown here is derived from an EMBL/GenBank/DDBJ whole genome shotgun (WGS) entry which is preliminary data.</text>
</comment>
<organism evidence="4 5">
    <name type="scientific">Phytophthora palmivora</name>
    <dbReference type="NCBI Taxonomy" id="4796"/>
    <lineage>
        <taxon>Eukaryota</taxon>
        <taxon>Sar</taxon>
        <taxon>Stramenopiles</taxon>
        <taxon>Oomycota</taxon>
        <taxon>Peronosporomycetes</taxon>
        <taxon>Peronosporales</taxon>
        <taxon>Peronosporaceae</taxon>
        <taxon>Phytophthora</taxon>
    </lineage>
</organism>
<dbReference type="OrthoDB" id="127662at2759"/>
<dbReference type="Gene3D" id="3.30.40.10">
    <property type="entry name" value="Zinc/RING finger domain, C3HC4 (zinc finger)"/>
    <property type="match status" value="1"/>
</dbReference>
<keyword evidence="1" id="KW-0863">Zinc-finger</keyword>
<dbReference type="AlphaFoldDB" id="A0A2P4WXD0"/>
<feature type="compositionally biased region" description="Polar residues" evidence="2">
    <location>
        <begin position="216"/>
        <end position="226"/>
    </location>
</feature>
<evidence type="ECO:0000256" key="1">
    <source>
        <dbReference type="PROSITE-ProRule" id="PRU00175"/>
    </source>
</evidence>
<feature type="compositionally biased region" description="Polar residues" evidence="2">
    <location>
        <begin position="1"/>
        <end position="17"/>
    </location>
</feature>
<dbReference type="InterPro" id="IPR001841">
    <property type="entry name" value="Znf_RING"/>
</dbReference>
<protein>
    <recommendedName>
        <fullName evidence="3">RING-type domain-containing protein</fullName>
    </recommendedName>
</protein>
<gene>
    <name evidence="4" type="ORF">PHPALM_37470</name>
</gene>
<accession>A0A2P4WXD0</accession>
<dbReference type="InterPro" id="IPR013083">
    <property type="entry name" value="Znf_RING/FYVE/PHD"/>
</dbReference>
<dbReference type="GO" id="GO:0008270">
    <property type="term" value="F:zinc ion binding"/>
    <property type="evidence" value="ECO:0007669"/>
    <property type="project" value="UniProtKB-KW"/>
</dbReference>
<feature type="domain" description="RING-type" evidence="3">
    <location>
        <begin position="121"/>
        <end position="168"/>
    </location>
</feature>
<evidence type="ECO:0000259" key="3">
    <source>
        <dbReference type="PROSITE" id="PS50089"/>
    </source>
</evidence>
<evidence type="ECO:0000313" key="5">
    <source>
        <dbReference type="Proteomes" id="UP000237271"/>
    </source>
</evidence>